<name>A0A1D7XJ33_9CLOT</name>
<dbReference type="EMBL" id="CP017253">
    <property type="protein sequence ID" value="AOR23348.1"/>
    <property type="molecule type" value="Genomic_DNA"/>
</dbReference>
<dbReference type="RefSeq" id="WP_069679499.1">
    <property type="nucleotide sequence ID" value="NZ_CP017253.2"/>
</dbReference>
<dbReference type="KEGG" id="ctae:BGI42_06200"/>
<dbReference type="Proteomes" id="UP000094652">
    <property type="component" value="Chromosome"/>
</dbReference>
<keyword evidence="2" id="KW-1185">Reference proteome</keyword>
<dbReference type="STRING" id="394958.BGI42_06200"/>
<evidence type="ECO:0000313" key="2">
    <source>
        <dbReference type="Proteomes" id="UP000094652"/>
    </source>
</evidence>
<evidence type="ECO:0000313" key="1">
    <source>
        <dbReference type="EMBL" id="AOR23348.1"/>
    </source>
</evidence>
<organism evidence="1 2">
    <name type="scientific">Clostridium taeniosporum</name>
    <dbReference type="NCBI Taxonomy" id="394958"/>
    <lineage>
        <taxon>Bacteria</taxon>
        <taxon>Bacillati</taxon>
        <taxon>Bacillota</taxon>
        <taxon>Clostridia</taxon>
        <taxon>Eubacteriales</taxon>
        <taxon>Clostridiaceae</taxon>
        <taxon>Clostridium</taxon>
    </lineage>
</organism>
<proteinExistence type="predicted"/>
<dbReference type="AlphaFoldDB" id="A0A1D7XJ33"/>
<accession>A0A1D7XJ33</accession>
<reference evidence="2" key="1">
    <citation type="submission" date="2016-09" db="EMBL/GenBank/DDBJ databases">
        <title>Genomics of Clostridium taeniosporum, an organism which forms endospores with ribbon-like appendages.</title>
        <authorList>
            <person name="Walker J.R."/>
        </authorList>
    </citation>
    <scope>NUCLEOTIDE SEQUENCE [LARGE SCALE GENOMIC DNA]</scope>
    <source>
        <strain evidence="2">1/k</strain>
    </source>
</reference>
<sequence length="81" mass="9807">MDPILVGKAKHHESMKKLKTKSEFSSGFKSGKEIESFDDRLNFIKEWYHFDVGGKRWRKMRLLWCISRFKRMMKIIKIKVN</sequence>
<protein>
    <submittedName>
        <fullName evidence="1">Uncharacterized protein</fullName>
    </submittedName>
</protein>
<gene>
    <name evidence="1" type="ORF">BGI42_06200</name>
</gene>
<dbReference type="OrthoDB" id="9800233at2"/>